<name>A0ABP4UF12_9ACTN</name>
<proteinExistence type="predicted"/>
<protein>
    <recommendedName>
        <fullName evidence="3">AAA family ATPase</fullName>
    </recommendedName>
</protein>
<sequence>MLPNIALLGRSRSGKDTVADFLVQEFGYQRFQLNEPVRELAKLLNPMVGVIDGLEARYCDALDAFGYESAKDEVPEVRHFLNAVGDSLRGVFGADVWAQHAAARLDAMSGGPVIVTDCRFLPEASTLDARGFAFWRMYRDAERKDNPADCEADALTERFSAVPTYNNGTPIDLITGIRSRLVALPVEAL</sequence>
<dbReference type="InterPro" id="IPR027417">
    <property type="entry name" value="P-loop_NTPase"/>
</dbReference>
<dbReference type="EMBL" id="BAAANY010000023">
    <property type="protein sequence ID" value="GAA1701703.1"/>
    <property type="molecule type" value="Genomic_DNA"/>
</dbReference>
<gene>
    <name evidence="1" type="ORF">GCM10009765_59120</name>
</gene>
<dbReference type="Proteomes" id="UP001500618">
    <property type="component" value="Unassembled WGS sequence"/>
</dbReference>
<dbReference type="SUPFAM" id="SSF52540">
    <property type="entry name" value="P-loop containing nucleoside triphosphate hydrolases"/>
    <property type="match status" value="1"/>
</dbReference>
<reference evidence="2" key="1">
    <citation type="journal article" date="2019" name="Int. J. Syst. Evol. Microbiol.">
        <title>The Global Catalogue of Microorganisms (GCM) 10K type strain sequencing project: providing services to taxonomists for standard genome sequencing and annotation.</title>
        <authorList>
            <consortium name="The Broad Institute Genomics Platform"/>
            <consortium name="The Broad Institute Genome Sequencing Center for Infectious Disease"/>
            <person name="Wu L."/>
            <person name="Ma J."/>
        </authorList>
    </citation>
    <scope>NUCLEOTIDE SEQUENCE [LARGE SCALE GENOMIC DNA]</scope>
    <source>
        <strain evidence="2">JCM 14718</strain>
    </source>
</reference>
<evidence type="ECO:0008006" key="3">
    <source>
        <dbReference type="Google" id="ProtNLM"/>
    </source>
</evidence>
<dbReference type="InterPro" id="IPR048444">
    <property type="entry name" value="DNMK"/>
</dbReference>
<evidence type="ECO:0000313" key="2">
    <source>
        <dbReference type="Proteomes" id="UP001500618"/>
    </source>
</evidence>
<dbReference type="Pfam" id="PF21448">
    <property type="entry name" value="DNMK"/>
    <property type="match status" value="1"/>
</dbReference>
<evidence type="ECO:0000313" key="1">
    <source>
        <dbReference type="EMBL" id="GAA1701703.1"/>
    </source>
</evidence>
<comment type="caution">
    <text evidence="1">The sequence shown here is derived from an EMBL/GenBank/DDBJ whole genome shotgun (WGS) entry which is preliminary data.</text>
</comment>
<keyword evidence="2" id="KW-1185">Reference proteome</keyword>
<accession>A0ABP4UF12</accession>
<organism evidence="1 2">
    <name type="scientific">Fodinicola feengrottensis</name>
    <dbReference type="NCBI Taxonomy" id="435914"/>
    <lineage>
        <taxon>Bacteria</taxon>
        <taxon>Bacillati</taxon>
        <taxon>Actinomycetota</taxon>
        <taxon>Actinomycetes</taxon>
        <taxon>Mycobacteriales</taxon>
        <taxon>Fodinicola</taxon>
    </lineage>
</organism>
<dbReference type="Gene3D" id="3.40.50.300">
    <property type="entry name" value="P-loop containing nucleotide triphosphate hydrolases"/>
    <property type="match status" value="1"/>
</dbReference>
<dbReference type="RefSeq" id="WP_163571015.1">
    <property type="nucleotide sequence ID" value="NZ_BAAANY010000023.1"/>
</dbReference>